<dbReference type="GO" id="GO:0005759">
    <property type="term" value="C:mitochondrial matrix"/>
    <property type="evidence" value="ECO:0007669"/>
    <property type="project" value="UniProtKB-SubCell"/>
</dbReference>
<feature type="non-terminal residue" evidence="13">
    <location>
        <position position="1"/>
    </location>
</feature>
<dbReference type="Proteomes" id="UP001162162">
    <property type="component" value="Unassembled WGS sequence"/>
</dbReference>
<dbReference type="InterPro" id="IPR036625">
    <property type="entry name" value="E3-bd_dom_sf"/>
</dbReference>
<dbReference type="EMBL" id="JAPWTK010000008">
    <property type="protein sequence ID" value="KAJ8960532.1"/>
    <property type="molecule type" value="Genomic_DNA"/>
</dbReference>
<proteinExistence type="inferred from homology"/>
<dbReference type="GO" id="GO:0005829">
    <property type="term" value="C:cytosol"/>
    <property type="evidence" value="ECO:0007669"/>
    <property type="project" value="UniProtKB-ARBA"/>
</dbReference>
<dbReference type="FunFam" id="2.40.50.100:FF:000013">
    <property type="entry name" value="Dihydrolipoamide acetyltransferase component of pyruvate dehydrogenase complex"/>
    <property type="match status" value="1"/>
</dbReference>
<gene>
    <name evidence="13" type="ORF">NQ318_013820</name>
</gene>
<dbReference type="CDD" id="cd06849">
    <property type="entry name" value="lipoyl_domain"/>
    <property type="match status" value="1"/>
</dbReference>
<evidence type="ECO:0000256" key="5">
    <source>
        <dbReference type="ARBA" id="ARBA00022823"/>
    </source>
</evidence>
<dbReference type="InterPro" id="IPR001078">
    <property type="entry name" value="2-oxoacid_DH_actylTfrase"/>
</dbReference>
<dbReference type="GO" id="GO:0031405">
    <property type="term" value="F:lipoic acid binding"/>
    <property type="evidence" value="ECO:0007669"/>
    <property type="project" value="TreeGrafter"/>
</dbReference>
<dbReference type="InterPro" id="IPR023213">
    <property type="entry name" value="CAT-like_dom_sf"/>
</dbReference>
<keyword evidence="5 10" id="KW-0450">Lipoyl</keyword>
<feature type="domain" description="Lipoyl-binding" evidence="11">
    <location>
        <begin position="29"/>
        <end position="104"/>
    </location>
</feature>
<accession>A0AAV8ZAB7</accession>
<comment type="catalytic activity">
    <reaction evidence="9">
        <text>N(6)-[(R)-dihydrolipoyl]-L-lysyl-[protein] + 2-methylpropanoyl-CoA = N(6)-[(R)-S(8)-2-methylpropanoyldihydrolipoyl]-L-lysyl-[protein] + CoA</text>
        <dbReference type="Rhea" id="RHEA:18865"/>
        <dbReference type="Rhea" id="RHEA-COMP:10475"/>
        <dbReference type="Rhea" id="RHEA-COMP:10497"/>
        <dbReference type="ChEBI" id="CHEBI:57287"/>
        <dbReference type="ChEBI" id="CHEBI:57338"/>
        <dbReference type="ChEBI" id="CHEBI:83100"/>
        <dbReference type="ChEBI" id="CHEBI:83142"/>
        <dbReference type="EC" id="2.3.1.168"/>
    </reaction>
    <physiologicalReaction direction="left-to-right" evidence="9">
        <dbReference type="Rhea" id="RHEA:18866"/>
    </physiologicalReaction>
</comment>
<name>A0AAV8ZAB7_9CUCU</name>
<dbReference type="Gene3D" id="3.30.559.10">
    <property type="entry name" value="Chloramphenicol acetyltransferase-like domain"/>
    <property type="match status" value="1"/>
</dbReference>
<evidence type="ECO:0000313" key="13">
    <source>
        <dbReference type="EMBL" id="KAJ8960532.1"/>
    </source>
</evidence>
<dbReference type="Pfam" id="PF00364">
    <property type="entry name" value="Biotin_lipoyl"/>
    <property type="match status" value="1"/>
</dbReference>
<keyword evidence="7" id="KW-0496">Mitochondrion</keyword>
<evidence type="ECO:0000256" key="8">
    <source>
        <dbReference type="ARBA" id="ARBA00023315"/>
    </source>
</evidence>
<keyword evidence="4 10" id="KW-0808">Transferase</keyword>
<evidence type="ECO:0000256" key="7">
    <source>
        <dbReference type="ARBA" id="ARBA00023128"/>
    </source>
</evidence>
<dbReference type="PANTHER" id="PTHR43178:SF5">
    <property type="entry name" value="LIPOAMIDE ACYLTRANSFERASE COMPONENT OF BRANCHED-CHAIN ALPHA-KETO ACID DEHYDROGENASE COMPLEX, MITOCHONDRIAL"/>
    <property type="match status" value="1"/>
</dbReference>
<sequence>ATNSSLANLFGRNNFLIRNIHACESLAANIQFNLSDIGEGIREVVVKEWYVKVGDRVQQFDNICEVQSDKASVTITSRYDGTVKKLYYAVDDTALVGKPLMDVETDEGDVTSSSSSDDEISLDVVPDAHEKTGSIQHERGVQNHENQPVLCIPSVRRLAKDHNVNLSSVKGTGKGGRILKEDVLKYLEKKADPVTSASAKDRTEPIKGFQKAMVRTMTEALNVPLFTYSDEIKVAKISELRRSLRTQPELDALKISVLSFFIKAISNALQRFPVLNASADYKCENITYHGHHNIGVAMDTKLGLAVPVIKKVEGLGVIEIARELNRLKDSGREGFFTPDDLSGGTFSISNIGAISGTVMKPIPLPPQAAIIALGASQILPRFDEDGNVVPEEILNVSVSADHRIIDGATVARFVELLKRQIENPYLLFLNV</sequence>
<evidence type="ECO:0000259" key="11">
    <source>
        <dbReference type="PROSITE" id="PS50968"/>
    </source>
</evidence>
<evidence type="ECO:0000256" key="4">
    <source>
        <dbReference type="ARBA" id="ARBA00022679"/>
    </source>
</evidence>
<dbReference type="InterPro" id="IPR004167">
    <property type="entry name" value="PSBD"/>
</dbReference>
<dbReference type="AlphaFoldDB" id="A0AAV8ZAB7"/>
<dbReference type="Pfam" id="PF00198">
    <property type="entry name" value="2-oxoacid_dh"/>
    <property type="match status" value="1"/>
</dbReference>
<dbReference type="GO" id="GO:0043754">
    <property type="term" value="F:dihydrolipoamide branched chain acyltransferase activity"/>
    <property type="evidence" value="ECO:0007669"/>
    <property type="project" value="UniProtKB-EC"/>
</dbReference>
<evidence type="ECO:0000313" key="14">
    <source>
        <dbReference type="Proteomes" id="UP001162162"/>
    </source>
</evidence>
<dbReference type="SUPFAM" id="SSF47005">
    <property type="entry name" value="Peripheral subunit-binding domain of 2-oxo acid dehydrogenase complex"/>
    <property type="match status" value="1"/>
</dbReference>
<dbReference type="Gene3D" id="4.10.320.10">
    <property type="entry name" value="E3-binding domain"/>
    <property type="match status" value="1"/>
</dbReference>
<evidence type="ECO:0000256" key="6">
    <source>
        <dbReference type="ARBA" id="ARBA00022946"/>
    </source>
</evidence>
<dbReference type="GO" id="GO:0016407">
    <property type="term" value="F:acetyltransferase activity"/>
    <property type="evidence" value="ECO:0007669"/>
    <property type="project" value="TreeGrafter"/>
</dbReference>
<dbReference type="PROSITE" id="PS50968">
    <property type="entry name" value="BIOTINYL_LIPOYL"/>
    <property type="match status" value="1"/>
</dbReference>
<evidence type="ECO:0000256" key="9">
    <source>
        <dbReference type="ARBA" id="ARBA00051775"/>
    </source>
</evidence>
<keyword evidence="14" id="KW-1185">Reference proteome</keyword>
<dbReference type="SUPFAM" id="SSF51230">
    <property type="entry name" value="Single hybrid motif"/>
    <property type="match status" value="1"/>
</dbReference>
<evidence type="ECO:0000256" key="3">
    <source>
        <dbReference type="ARBA" id="ARBA00007317"/>
    </source>
</evidence>
<dbReference type="Pfam" id="PF02817">
    <property type="entry name" value="E3_binding"/>
    <property type="match status" value="1"/>
</dbReference>
<dbReference type="Gene3D" id="2.40.50.100">
    <property type="match status" value="1"/>
</dbReference>
<dbReference type="PROSITE" id="PS51826">
    <property type="entry name" value="PSBD"/>
    <property type="match status" value="1"/>
</dbReference>
<protein>
    <recommendedName>
        <fullName evidence="10">Dihydrolipoamide acetyltransferase component of pyruvate dehydrogenase complex</fullName>
        <ecNumber evidence="10">2.3.1.-</ecNumber>
    </recommendedName>
</protein>
<comment type="caution">
    <text evidence="13">The sequence shown here is derived from an EMBL/GenBank/DDBJ whole genome shotgun (WGS) entry which is preliminary data.</text>
</comment>
<evidence type="ECO:0000256" key="10">
    <source>
        <dbReference type="RuleBase" id="RU003423"/>
    </source>
</evidence>
<reference evidence="13" key="1">
    <citation type="journal article" date="2023" name="Insect Mol. Biol.">
        <title>Genome sequencing provides insights into the evolution of gene families encoding plant cell wall-degrading enzymes in longhorned beetles.</title>
        <authorList>
            <person name="Shin N.R."/>
            <person name="Okamura Y."/>
            <person name="Kirsch R."/>
            <person name="Pauchet Y."/>
        </authorList>
    </citation>
    <scope>NUCLEOTIDE SEQUENCE</scope>
    <source>
        <strain evidence="13">AMC_N1</strain>
    </source>
</reference>
<dbReference type="PANTHER" id="PTHR43178">
    <property type="entry name" value="DIHYDROLIPOAMIDE ACETYLTRANSFERASE COMPONENT OF PYRUVATE DEHYDROGENASE COMPLEX"/>
    <property type="match status" value="1"/>
</dbReference>
<dbReference type="FunFam" id="4.10.320.10:FF:000002">
    <property type="entry name" value="Dihydrolipoamide acetyltransferase component of pyruvate dehydrogenase complex"/>
    <property type="match status" value="1"/>
</dbReference>
<comment type="cofactor">
    <cofactor evidence="1 10">
        <name>(R)-lipoate</name>
        <dbReference type="ChEBI" id="CHEBI:83088"/>
    </cofactor>
</comment>
<dbReference type="InterPro" id="IPR011053">
    <property type="entry name" value="Single_hybrid_motif"/>
</dbReference>
<dbReference type="PROSITE" id="PS00189">
    <property type="entry name" value="LIPOYL"/>
    <property type="match status" value="1"/>
</dbReference>
<evidence type="ECO:0000259" key="12">
    <source>
        <dbReference type="PROSITE" id="PS51826"/>
    </source>
</evidence>
<dbReference type="InterPro" id="IPR000089">
    <property type="entry name" value="Biotin_lipoyl"/>
</dbReference>
<organism evidence="13 14">
    <name type="scientific">Aromia moschata</name>
    <dbReference type="NCBI Taxonomy" id="1265417"/>
    <lineage>
        <taxon>Eukaryota</taxon>
        <taxon>Metazoa</taxon>
        <taxon>Ecdysozoa</taxon>
        <taxon>Arthropoda</taxon>
        <taxon>Hexapoda</taxon>
        <taxon>Insecta</taxon>
        <taxon>Pterygota</taxon>
        <taxon>Neoptera</taxon>
        <taxon>Endopterygota</taxon>
        <taxon>Coleoptera</taxon>
        <taxon>Polyphaga</taxon>
        <taxon>Cucujiformia</taxon>
        <taxon>Chrysomeloidea</taxon>
        <taxon>Cerambycidae</taxon>
        <taxon>Cerambycinae</taxon>
        <taxon>Callichromatini</taxon>
        <taxon>Aromia</taxon>
    </lineage>
</organism>
<keyword evidence="6" id="KW-0809">Transit peptide</keyword>
<dbReference type="FunFam" id="3.30.559.10:FF:000027">
    <property type="entry name" value="Dihydrolipoamide acetyltransferase component of pyruvate dehydrogenase complex"/>
    <property type="match status" value="1"/>
</dbReference>
<dbReference type="InterPro" id="IPR050743">
    <property type="entry name" value="2-oxoacid_DH_E2_comp"/>
</dbReference>
<comment type="subcellular location">
    <subcellularLocation>
        <location evidence="2">Mitochondrion matrix</location>
    </subcellularLocation>
</comment>
<comment type="similarity">
    <text evidence="3 10">Belongs to the 2-oxoacid dehydrogenase family.</text>
</comment>
<feature type="domain" description="Peripheral subunit-binding (PSBD)" evidence="12">
    <location>
        <begin position="150"/>
        <end position="187"/>
    </location>
</feature>
<evidence type="ECO:0000256" key="2">
    <source>
        <dbReference type="ARBA" id="ARBA00004305"/>
    </source>
</evidence>
<keyword evidence="8 10" id="KW-0012">Acyltransferase</keyword>
<dbReference type="EC" id="2.3.1.-" evidence="10"/>
<dbReference type="InterPro" id="IPR003016">
    <property type="entry name" value="2-oxoA_DH_lipoyl-BS"/>
</dbReference>
<dbReference type="SUPFAM" id="SSF52777">
    <property type="entry name" value="CoA-dependent acyltransferases"/>
    <property type="match status" value="1"/>
</dbReference>
<evidence type="ECO:0000256" key="1">
    <source>
        <dbReference type="ARBA" id="ARBA00001938"/>
    </source>
</evidence>